<dbReference type="EMBL" id="CP120733">
    <property type="protein sequence ID" value="WFD11934.1"/>
    <property type="molecule type" value="Genomic_DNA"/>
</dbReference>
<dbReference type="PANTHER" id="PTHR46825">
    <property type="entry name" value="D-ALANYL-D-ALANINE-CARBOXYPEPTIDASE/ENDOPEPTIDASE AMPH"/>
    <property type="match status" value="1"/>
</dbReference>
<keyword evidence="3" id="KW-0378">Hydrolase</keyword>
<reference evidence="3 4" key="1">
    <citation type="submission" date="2023-03" db="EMBL/GenBank/DDBJ databases">
        <title>Complete genome sequence of Tepidibacter sp. SWIR-1, isolated from a deep-sea hydrothermal vent.</title>
        <authorList>
            <person name="Li X."/>
        </authorList>
    </citation>
    <scope>NUCLEOTIDE SEQUENCE [LARGE SCALE GENOMIC DNA]</scope>
    <source>
        <strain evidence="3 4">SWIR-1</strain>
    </source>
</reference>
<dbReference type="Proteomes" id="UP001222800">
    <property type="component" value="Chromosome"/>
</dbReference>
<protein>
    <submittedName>
        <fullName evidence="3">Serine hydrolase</fullName>
    </submittedName>
</protein>
<dbReference type="Gene3D" id="3.40.710.10">
    <property type="entry name" value="DD-peptidase/beta-lactamase superfamily"/>
    <property type="match status" value="1"/>
</dbReference>
<dbReference type="RefSeq" id="WP_277734158.1">
    <property type="nucleotide sequence ID" value="NZ_CP120733.1"/>
</dbReference>
<dbReference type="PANTHER" id="PTHR46825:SF7">
    <property type="entry name" value="D-ALANYL-D-ALANINE CARBOXYPEPTIDASE"/>
    <property type="match status" value="1"/>
</dbReference>
<keyword evidence="4" id="KW-1185">Reference proteome</keyword>
<name>A0ABY8EG47_9FIRM</name>
<keyword evidence="1" id="KW-1133">Transmembrane helix</keyword>
<dbReference type="InterPro" id="IPR050491">
    <property type="entry name" value="AmpC-like"/>
</dbReference>
<feature type="domain" description="Beta-lactamase-related" evidence="2">
    <location>
        <begin position="75"/>
        <end position="367"/>
    </location>
</feature>
<proteinExistence type="predicted"/>
<evidence type="ECO:0000313" key="3">
    <source>
        <dbReference type="EMBL" id="WFD11934.1"/>
    </source>
</evidence>
<dbReference type="Pfam" id="PF00144">
    <property type="entry name" value="Beta-lactamase"/>
    <property type="match status" value="1"/>
</dbReference>
<dbReference type="InterPro" id="IPR001466">
    <property type="entry name" value="Beta-lactam-related"/>
</dbReference>
<dbReference type="GO" id="GO:0016787">
    <property type="term" value="F:hydrolase activity"/>
    <property type="evidence" value="ECO:0007669"/>
    <property type="project" value="UniProtKB-KW"/>
</dbReference>
<keyword evidence="1" id="KW-0472">Membrane</keyword>
<feature type="transmembrane region" description="Helical" evidence="1">
    <location>
        <begin position="6"/>
        <end position="25"/>
    </location>
</feature>
<dbReference type="InterPro" id="IPR012338">
    <property type="entry name" value="Beta-lactam/transpept-like"/>
</dbReference>
<keyword evidence="1" id="KW-0812">Transmembrane</keyword>
<accession>A0ABY8EG47</accession>
<evidence type="ECO:0000256" key="1">
    <source>
        <dbReference type="SAM" id="Phobius"/>
    </source>
</evidence>
<dbReference type="SUPFAM" id="SSF56601">
    <property type="entry name" value="beta-lactamase/transpeptidase-like"/>
    <property type="match status" value="1"/>
</dbReference>
<evidence type="ECO:0000313" key="4">
    <source>
        <dbReference type="Proteomes" id="UP001222800"/>
    </source>
</evidence>
<sequence>MKKLLLFLGVIIAIVIICIVVMIYLKTRPLAKDQAISLIQESLEKKVDKNETIPNGLLRIESSQLEFSHNFTSGLSHGVPIEDDQSFHTASIGKIFTATLVNMLEERNVLNINDPITKYLDDKVIEDIFVYKGIDYKYKVTIKQLLNHTSGVADYFEDPVTSGPNMRELMIEKPDKLWTPLDLVKFTKNNQKAVSSPGQKMHYSDTGYILLGLIVESATGKSFHENLHEMIFDPIGMNDSYLMFYSTPKNPEKKLNELYFEGKKIHTYKSLSADWSGGGVVSTLSDLCKFSRALNKYKLVSKETLDNMYTFNQKYMNGMYYGLGVIEYHFEEYFPMLKYLPNVTGHMGVFGTQMFYDKTSDTVIILSLGSTDGTSKSVRLLIDVLSILARIK</sequence>
<organism evidence="3 4">
    <name type="scientific">Tepidibacter hydrothermalis</name>
    <dbReference type="NCBI Taxonomy" id="3036126"/>
    <lineage>
        <taxon>Bacteria</taxon>
        <taxon>Bacillati</taxon>
        <taxon>Bacillota</taxon>
        <taxon>Clostridia</taxon>
        <taxon>Peptostreptococcales</taxon>
        <taxon>Peptostreptococcaceae</taxon>
        <taxon>Tepidibacter</taxon>
    </lineage>
</organism>
<evidence type="ECO:0000259" key="2">
    <source>
        <dbReference type="Pfam" id="PF00144"/>
    </source>
</evidence>
<gene>
    <name evidence="3" type="ORF">P4S50_07620</name>
</gene>